<evidence type="ECO:0000256" key="1">
    <source>
        <dbReference type="ARBA" id="ARBA00008898"/>
    </source>
</evidence>
<sequence>MPSPRVFTATEAADFRTVLGHFCSGIVIVTATIGAEPVGMTCQSFSSASLDPPLIMFLPARTSTSYPRIRSNGRFCVNVLDDSQESISQQFAMSGTDKWRGIGWTPGENGAPVLDGALAWMECSLHREYDARDHVITLGMVERLGAADAGEPLLYFRGTYGQFSARR</sequence>
<reference evidence="5" key="1">
    <citation type="submission" date="2016-07" db="EMBL/GenBank/DDBJ databases">
        <title>Sequence Frankia sp. strain CcI1.17.</title>
        <authorList>
            <person name="Ghodhbane-Gtari F."/>
            <person name="Swanson E."/>
            <person name="Gueddou A."/>
            <person name="Morris K."/>
            <person name="Hezbri K."/>
            <person name="Ktari A."/>
            <person name="Nouioui I."/>
            <person name="Abebe-Akele F."/>
            <person name="Simpson S."/>
            <person name="Thomas K."/>
            <person name="Gtari M."/>
            <person name="Tisa L.S."/>
            <person name="Hurst S."/>
        </authorList>
    </citation>
    <scope>NUCLEOTIDE SEQUENCE [LARGE SCALE GENOMIC DNA]</scope>
    <source>
        <strain evidence="5">Cc1.17</strain>
    </source>
</reference>
<keyword evidence="2" id="KW-0560">Oxidoreductase</keyword>
<dbReference type="PANTHER" id="PTHR30466:SF11">
    <property type="entry name" value="FLAVIN-DEPENDENT MONOOXYGENASE, REDUCTASE SUBUNIT HSAB"/>
    <property type="match status" value="1"/>
</dbReference>
<evidence type="ECO:0000313" key="4">
    <source>
        <dbReference type="EMBL" id="OHV45980.1"/>
    </source>
</evidence>
<dbReference type="Pfam" id="PF01613">
    <property type="entry name" value="Flavin_Reduct"/>
    <property type="match status" value="1"/>
</dbReference>
<evidence type="ECO:0000259" key="3">
    <source>
        <dbReference type="SMART" id="SM00903"/>
    </source>
</evidence>
<feature type="domain" description="Flavin reductase like" evidence="3">
    <location>
        <begin position="19"/>
        <end position="162"/>
    </location>
</feature>
<dbReference type="Proteomes" id="UP000179627">
    <property type="component" value="Unassembled WGS sequence"/>
</dbReference>
<keyword evidence="5" id="KW-1185">Reference proteome</keyword>
<dbReference type="GO" id="GO:0042602">
    <property type="term" value="F:riboflavin reductase (NADPH) activity"/>
    <property type="evidence" value="ECO:0007669"/>
    <property type="project" value="TreeGrafter"/>
</dbReference>
<comment type="caution">
    <text evidence="4">The sequence shown here is derived from an EMBL/GenBank/DDBJ whole genome shotgun (WGS) entry which is preliminary data.</text>
</comment>
<dbReference type="EMBL" id="MBLM01000003">
    <property type="protein sequence ID" value="OHV45980.1"/>
    <property type="molecule type" value="Genomic_DNA"/>
</dbReference>
<organism evidence="4 5">
    <name type="scientific">Parafrankia colletiae</name>
    <dbReference type="NCBI Taxonomy" id="573497"/>
    <lineage>
        <taxon>Bacteria</taxon>
        <taxon>Bacillati</taxon>
        <taxon>Actinomycetota</taxon>
        <taxon>Actinomycetes</taxon>
        <taxon>Frankiales</taxon>
        <taxon>Frankiaceae</taxon>
        <taxon>Parafrankia</taxon>
    </lineage>
</organism>
<dbReference type="PANTHER" id="PTHR30466">
    <property type="entry name" value="FLAVIN REDUCTASE"/>
    <property type="match status" value="1"/>
</dbReference>
<protein>
    <submittedName>
        <fullName evidence="4">Flavin reductase</fullName>
    </submittedName>
</protein>
<dbReference type="InterPro" id="IPR050268">
    <property type="entry name" value="NADH-dep_flavin_reductase"/>
</dbReference>
<evidence type="ECO:0000256" key="2">
    <source>
        <dbReference type="ARBA" id="ARBA00023002"/>
    </source>
</evidence>
<evidence type="ECO:0000313" key="5">
    <source>
        <dbReference type="Proteomes" id="UP000179627"/>
    </source>
</evidence>
<dbReference type="AlphaFoldDB" id="A0A1S1RIC7"/>
<comment type="similarity">
    <text evidence="1">Belongs to the non-flavoprotein flavin reductase family.</text>
</comment>
<dbReference type="InterPro" id="IPR012349">
    <property type="entry name" value="Split_barrel_FMN-bd"/>
</dbReference>
<proteinExistence type="inferred from homology"/>
<gene>
    <name evidence="4" type="ORF">CC117_08820</name>
</gene>
<dbReference type="InterPro" id="IPR002563">
    <property type="entry name" value="Flavin_Rdtase-like_dom"/>
</dbReference>
<dbReference type="SUPFAM" id="SSF50475">
    <property type="entry name" value="FMN-binding split barrel"/>
    <property type="match status" value="1"/>
</dbReference>
<dbReference type="SMART" id="SM00903">
    <property type="entry name" value="Flavin_Reduct"/>
    <property type="match status" value="1"/>
</dbReference>
<dbReference type="Gene3D" id="2.30.110.10">
    <property type="entry name" value="Electron Transport, Fmn-binding Protein, Chain A"/>
    <property type="match status" value="1"/>
</dbReference>
<name>A0A1S1RIC7_9ACTN</name>
<accession>A0A1S1RIC7</accession>
<dbReference type="GO" id="GO:0010181">
    <property type="term" value="F:FMN binding"/>
    <property type="evidence" value="ECO:0007669"/>
    <property type="project" value="InterPro"/>
</dbReference>